<keyword evidence="2" id="KW-1185">Reference proteome</keyword>
<reference evidence="1 2" key="1">
    <citation type="journal article" date="2013" name="Science">
        <title>Genomic diversity and evolution of the head crest in the rock pigeon.</title>
        <authorList>
            <person name="Shapiro M.D."/>
            <person name="Kronenberg Z."/>
            <person name="Li C."/>
            <person name="Domyan E.T."/>
            <person name="Pan H."/>
            <person name="Campbell M."/>
            <person name="Tan H."/>
            <person name="Huff C.D."/>
            <person name="Hu H."/>
            <person name="Vickrey A.I."/>
            <person name="Nielsen S.C."/>
            <person name="Stringham S.A."/>
            <person name="Hu H."/>
            <person name="Willerslev E."/>
            <person name="Gilbert M.T."/>
            <person name="Yandell M."/>
            <person name="Zhang G."/>
            <person name="Wang J."/>
        </authorList>
    </citation>
    <scope>NUCLEOTIDE SEQUENCE [LARGE SCALE GENOMIC DNA]</scope>
    <source>
        <tissue evidence="1">Blood</tissue>
    </source>
</reference>
<proteinExistence type="predicted"/>
<dbReference type="InParanoid" id="A0A2I0LQE3"/>
<comment type="caution">
    <text evidence="1">The sequence shown here is derived from an EMBL/GenBank/DDBJ whole genome shotgun (WGS) entry which is preliminary data.</text>
</comment>
<sequence length="10" mass="1022">MTMRPSATGA</sequence>
<dbReference type="Proteomes" id="UP000053872">
    <property type="component" value="Unassembled WGS sequence"/>
</dbReference>
<dbReference type="EMBL" id="AKCR02000141">
    <property type="protein sequence ID" value="PKK19643.1"/>
    <property type="molecule type" value="Genomic_DNA"/>
</dbReference>
<protein>
    <submittedName>
        <fullName evidence="1">Uncharacterized protein</fullName>
    </submittedName>
</protein>
<evidence type="ECO:0000313" key="1">
    <source>
        <dbReference type="EMBL" id="PKK19643.1"/>
    </source>
</evidence>
<name>A0A2I0LQE3_COLLI</name>
<gene>
    <name evidence="1" type="ORF">A306_00000251</name>
</gene>
<evidence type="ECO:0000313" key="2">
    <source>
        <dbReference type="Proteomes" id="UP000053872"/>
    </source>
</evidence>
<accession>A0A2I0LQE3</accession>
<organism evidence="1 2">
    <name type="scientific">Columba livia</name>
    <name type="common">Rock dove</name>
    <dbReference type="NCBI Taxonomy" id="8932"/>
    <lineage>
        <taxon>Eukaryota</taxon>
        <taxon>Metazoa</taxon>
        <taxon>Chordata</taxon>
        <taxon>Craniata</taxon>
        <taxon>Vertebrata</taxon>
        <taxon>Euteleostomi</taxon>
        <taxon>Archelosauria</taxon>
        <taxon>Archosauria</taxon>
        <taxon>Dinosauria</taxon>
        <taxon>Saurischia</taxon>
        <taxon>Theropoda</taxon>
        <taxon>Coelurosauria</taxon>
        <taxon>Aves</taxon>
        <taxon>Neognathae</taxon>
        <taxon>Neoaves</taxon>
        <taxon>Columbimorphae</taxon>
        <taxon>Columbiformes</taxon>
        <taxon>Columbidae</taxon>
        <taxon>Columba</taxon>
    </lineage>
</organism>